<proteinExistence type="predicted"/>
<keyword evidence="1" id="KW-0812">Transmembrane</keyword>
<reference evidence="2" key="3">
    <citation type="submission" date="2025-09" db="UniProtKB">
        <authorList>
            <consortium name="Ensembl"/>
        </authorList>
    </citation>
    <scope>IDENTIFICATION</scope>
</reference>
<sequence>MSVLFGYPVYIIKNYHWSNDQIVNKRNQTTHCNDVTFKGSDLIDFSHSSPSNNFVCMSIWPNGTAESRPMGSHVICTAGRMAEIAVIAAMKSTSHPNAPIHRNWLLIFGGIVSAAILVLLTAYFIIRAKKKKAKNGKCEGVHGKLIS</sequence>
<feature type="transmembrane region" description="Helical" evidence="1">
    <location>
        <begin position="104"/>
        <end position="126"/>
    </location>
</feature>
<protein>
    <submittedName>
        <fullName evidence="2">Uncharacterized protein</fullName>
    </submittedName>
</protein>
<name>H2YT71_CIOSA</name>
<keyword evidence="1" id="KW-0472">Membrane</keyword>
<reference evidence="3" key="1">
    <citation type="submission" date="2003-08" db="EMBL/GenBank/DDBJ databases">
        <authorList>
            <person name="Birren B."/>
            <person name="Nusbaum C."/>
            <person name="Abebe A."/>
            <person name="Abouelleil A."/>
            <person name="Adekoya E."/>
            <person name="Ait-zahra M."/>
            <person name="Allen N."/>
            <person name="Allen T."/>
            <person name="An P."/>
            <person name="Anderson M."/>
            <person name="Anderson S."/>
            <person name="Arachchi H."/>
            <person name="Armbruster J."/>
            <person name="Bachantsang P."/>
            <person name="Baldwin J."/>
            <person name="Barry A."/>
            <person name="Bayul T."/>
            <person name="Blitshsteyn B."/>
            <person name="Bloom T."/>
            <person name="Blye J."/>
            <person name="Boguslavskiy L."/>
            <person name="Borowsky M."/>
            <person name="Boukhgalter B."/>
            <person name="Brunache A."/>
            <person name="Butler J."/>
            <person name="Calixte N."/>
            <person name="Calvo S."/>
            <person name="Camarata J."/>
            <person name="Campo K."/>
            <person name="Chang J."/>
            <person name="Cheshatsang Y."/>
            <person name="Citroen M."/>
            <person name="Collymore A."/>
            <person name="Considine T."/>
            <person name="Cook A."/>
            <person name="Cooke P."/>
            <person name="Corum B."/>
            <person name="Cuomo C."/>
            <person name="David R."/>
            <person name="Dawoe T."/>
            <person name="Degray S."/>
            <person name="Dodge S."/>
            <person name="Dooley K."/>
            <person name="Dorje P."/>
            <person name="Dorjee K."/>
            <person name="Dorris L."/>
            <person name="Duffey N."/>
            <person name="Dupes A."/>
            <person name="Elkins T."/>
            <person name="Engels R."/>
            <person name="Erickson J."/>
            <person name="Farina A."/>
            <person name="Faro S."/>
            <person name="Ferreira P."/>
            <person name="Fischer H."/>
            <person name="Fitzgerald M."/>
            <person name="Foley K."/>
            <person name="Gage D."/>
            <person name="Galagan J."/>
            <person name="Gearin G."/>
            <person name="Gnerre S."/>
            <person name="Gnirke A."/>
            <person name="Goyette A."/>
            <person name="Graham J."/>
            <person name="Grandbois E."/>
            <person name="Gyaltsen K."/>
            <person name="Hafez N."/>
            <person name="Hagopian D."/>
            <person name="Hagos B."/>
            <person name="Hall J."/>
            <person name="Hatcher B."/>
            <person name="Heller A."/>
            <person name="Higgins H."/>
            <person name="Honan T."/>
            <person name="Horn A."/>
            <person name="Houde N."/>
            <person name="Hughes L."/>
            <person name="Hulme W."/>
            <person name="Husby E."/>
            <person name="Iliev I."/>
            <person name="Jaffe D."/>
            <person name="Jones C."/>
            <person name="Kamal M."/>
            <person name="Kamat A."/>
            <person name="Kamvysselis M."/>
            <person name="Karlsson E."/>
            <person name="Kells C."/>
            <person name="Kieu A."/>
            <person name="Kisner P."/>
            <person name="Kodira C."/>
            <person name="Kulbokas E."/>
            <person name="Labutti K."/>
            <person name="Lama D."/>
            <person name="Landers T."/>
            <person name="Leger J."/>
            <person name="Levine S."/>
            <person name="Lewis D."/>
            <person name="Lewis T."/>
            <person name="Lindblad-toh K."/>
            <person name="Liu X."/>
            <person name="Lokyitsang T."/>
            <person name="Lokyitsang Y."/>
            <person name="Lucien O."/>
            <person name="Lui A."/>
            <person name="Ma L.J."/>
            <person name="Mabbitt R."/>
            <person name="Macdonald J."/>
            <person name="Maclean C."/>
            <person name="Major J."/>
            <person name="Manning J."/>
            <person name="Marabella R."/>
            <person name="Maru K."/>
            <person name="Matthews C."/>
            <person name="Mauceli E."/>
            <person name="Mccarthy M."/>
            <person name="Mcdonough S."/>
            <person name="Mcghee T."/>
            <person name="Meldrim J."/>
            <person name="Meneus L."/>
            <person name="Mesirov J."/>
            <person name="Mihalev A."/>
            <person name="Mihova T."/>
            <person name="Mikkelsen T."/>
            <person name="Mlenga V."/>
            <person name="Moru K."/>
            <person name="Mozes J."/>
            <person name="Mulrain L."/>
            <person name="Munson G."/>
            <person name="Naylor J."/>
            <person name="Newes C."/>
            <person name="Nguyen C."/>
            <person name="Nguyen N."/>
            <person name="Nguyen T."/>
            <person name="Nicol R."/>
            <person name="Nielsen C."/>
            <person name="Nizzari M."/>
            <person name="Norbu C."/>
            <person name="Norbu N."/>
            <person name="O'donnell P."/>
            <person name="Okoawo O."/>
            <person name="O'leary S."/>
            <person name="Omotosho B."/>
            <person name="O'neill K."/>
            <person name="Osman S."/>
            <person name="Parker S."/>
            <person name="Perrin D."/>
            <person name="Phunkhang P."/>
            <person name="Piqani B."/>
            <person name="Purcell S."/>
            <person name="Rachupka T."/>
            <person name="Ramasamy U."/>
            <person name="Rameau R."/>
            <person name="Ray V."/>
            <person name="Raymond C."/>
            <person name="Retta R."/>
            <person name="Richardson S."/>
            <person name="Rise C."/>
            <person name="Rodriguez J."/>
            <person name="Rogers J."/>
            <person name="Rogov P."/>
            <person name="Rutman M."/>
            <person name="Schupbach R."/>
            <person name="Seaman C."/>
            <person name="Settipalli S."/>
            <person name="Sharpe T."/>
            <person name="Sheridan J."/>
            <person name="Sherpa N."/>
            <person name="Shi J."/>
            <person name="Smirnov S."/>
            <person name="Smith C."/>
            <person name="Sougnez C."/>
            <person name="Spencer B."/>
            <person name="Stalker J."/>
            <person name="Stange-thomann N."/>
            <person name="Stavropoulos S."/>
            <person name="Stetson K."/>
            <person name="Stone C."/>
            <person name="Stone S."/>
            <person name="Stubbs M."/>
            <person name="Talamas J."/>
            <person name="Tchuinga P."/>
            <person name="Tenzing P."/>
            <person name="Tesfaye S."/>
            <person name="Theodore J."/>
            <person name="Thoulutsang Y."/>
            <person name="Topham K."/>
            <person name="Towey S."/>
            <person name="Tsamla T."/>
            <person name="Tsomo N."/>
            <person name="Vallee D."/>
            <person name="Vassiliev H."/>
            <person name="Venkataraman V."/>
            <person name="Vinson J."/>
            <person name="Vo A."/>
            <person name="Wade C."/>
            <person name="Wang S."/>
            <person name="Wangchuk T."/>
            <person name="Wangdi T."/>
            <person name="Whittaker C."/>
            <person name="Wilkinson J."/>
            <person name="Wu Y."/>
            <person name="Wyman D."/>
            <person name="Yadav S."/>
            <person name="Yang S."/>
            <person name="Yang X."/>
            <person name="Yeager S."/>
            <person name="Yee E."/>
            <person name="Young G."/>
            <person name="Zainoun J."/>
            <person name="Zembeck L."/>
            <person name="Zimmer A."/>
            <person name="Zody M."/>
            <person name="Lander E."/>
        </authorList>
    </citation>
    <scope>NUCLEOTIDE SEQUENCE [LARGE SCALE GENOMIC DNA]</scope>
</reference>
<organism evidence="2 3">
    <name type="scientific">Ciona savignyi</name>
    <name type="common">Pacific transparent sea squirt</name>
    <dbReference type="NCBI Taxonomy" id="51511"/>
    <lineage>
        <taxon>Eukaryota</taxon>
        <taxon>Metazoa</taxon>
        <taxon>Chordata</taxon>
        <taxon>Tunicata</taxon>
        <taxon>Ascidiacea</taxon>
        <taxon>Phlebobranchia</taxon>
        <taxon>Cionidae</taxon>
        <taxon>Ciona</taxon>
    </lineage>
</organism>
<dbReference type="Ensembl" id="ENSCSAVT00000008641.1">
    <property type="protein sequence ID" value="ENSCSAVP00000008531.1"/>
    <property type="gene ID" value="ENSCSAVG00000005067.1"/>
</dbReference>
<dbReference type="Proteomes" id="UP000007875">
    <property type="component" value="Unassembled WGS sequence"/>
</dbReference>
<evidence type="ECO:0000313" key="3">
    <source>
        <dbReference type="Proteomes" id="UP000007875"/>
    </source>
</evidence>
<dbReference type="AlphaFoldDB" id="H2YT71"/>
<dbReference type="InParanoid" id="H2YT71"/>
<reference evidence="2" key="2">
    <citation type="submission" date="2025-08" db="UniProtKB">
        <authorList>
            <consortium name="Ensembl"/>
        </authorList>
    </citation>
    <scope>IDENTIFICATION</scope>
</reference>
<keyword evidence="3" id="KW-1185">Reference proteome</keyword>
<evidence type="ECO:0000256" key="1">
    <source>
        <dbReference type="SAM" id="Phobius"/>
    </source>
</evidence>
<dbReference type="HOGENOM" id="CLU_1767412_0_0_1"/>
<dbReference type="GeneTree" id="ENSGT00530000067581"/>
<accession>H2YT71</accession>
<keyword evidence="1" id="KW-1133">Transmembrane helix</keyword>
<evidence type="ECO:0000313" key="2">
    <source>
        <dbReference type="Ensembl" id="ENSCSAVP00000008531.1"/>
    </source>
</evidence>